<dbReference type="Proteomes" id="UP000185999">
    <property type="component" value="Unassembled WGS sequence"/>
</dbReference>
<dbReference type="PANTHER" id="PTHR11220">
    <property type="entry name" value="HEME-BINDING PROTEIN-RELATED"/>
    <property type="match status" value="1"/>
</dbReference>
<feature type="chain" id="PRO_5009943341" evidence="1">
    <location>
        <begin position="21"/>
        <end position="205"/>
    </location>
</feature>
<dbReference type="AlphaFoldDB" id="A0A1N7LMZ7"/>
<evidence type="ECO:0000313" key="3">
    <source>
        <dbReference type="Proteomes" id="UP000185999"/>
    </source>
</evidence>
<keyword evidence="1" id="KW-0732">Signal</keyword>
<dbReference type="InterPro" id="IPR011256">
    <property type="entry name" value="Reg_factor_effector_dom_sf"/>
</dbReference>
<keyword evidence="3" id="KW-1185">Reference proteome</keyword>
<feature type="signal peptide" evidence="1">
    <location>
        <begin position="1"/>
        <end position="20"/>
    </location>
</feature>
<sequence length="205" mass="22639">MLKRLLSGLVILFFTGSAMATEEPEYTVIEKSEAFELRAYSPKIVAETRVSGSLDEASSAGFKLIAGYIFGNNTSRKGGNEKISMTAPVTMEPTSEKISMTAPVSMEQTGGQWRVHFVMPSEYTLDTLPTPNNPAVTIREVPSSNYAVIRFSGFAGEDKIATKTADLMAWLDSKNITPRGKPELARYNPPWTLPFLRRNEVMVAY</sequence>
<gene>
    <name evidence="2" type="ORF">SAMN05421760_104166</name>
</gene>
<dbReference type="EMBL" id="FTOE01000004">
    <property type="protein sequence ID" value="SIS75101.1"/>
    <property type="molecule type" value="Genomic_DNA"/>
</dbReference>
<accession>A0A1N7LMZ7</accession>
<dbReference type="Gene3D" id="3.20.80.10">
    <property type="entry name" value="Regulatory factor, effector binding domain"/>
    <property type="match status" value="1"/>
</dbReference>
<evidence type="ECO:0000256" key="1">
    <source>
        <dbReference type="SAM" id="SignalP"/>
    </source>
</evidence>
<dbReference type="SUPFAM" id="SSF55136">
    <property type="entry name" value="Probable bacterial effector-binding domain"/>
    <property type="match status" value="1"/>
</dbReference>
<organism evidence="2 3">
    <name type="scientific">Neptunomonas antarctica</name>
    <dbReference type="NCBI Taxonomy" id="619304"/>
    <lineage>
        <taxon>Bacteria</taxon>
        <taxon>Pseudomonadati</taxon>
        <taxon>Pseudomonadota</taxon>
        <taxon>Gammaproteobacteria</taxon>
        <taxon>Oceanospirillales</taxon>
        <taxon>Oceanospirillaceae</taxon>
        <taxon>Neptunomonas</taxon>
    </lineage>
</organism>
<dbReference type="Pfam" id="PF04832">
    <property type="entry name" value="SOUL"/>
    <property type="match status" value="1"/>
</dbReference>
<reference evidence="3" key="1">
    <citation type="submission" date="2017-01" db="EMBL/GenBank/DDBJ databases">
        <authorList>
            <person name="Varghese N."/>
            <person name="Submissions S."/>
        </authorList>
    </citation>
    <scope>NUCLEOTIDE SEQUENCE [LARGE SCALE GENOMIC DNA]</scope>
    <source>
        <strain evidence="3">DSM 22306</strain>
    </source>
</reference>
<proteinExistence type="predicted"/>
<protein>
    <submittedName>
        <fullName evidence="2">SOUL heme-binding protein</fullName>
    </submittedName>
</protein>
<name>A0A1N7LMZ7_9GAMM</name>
<dbReference type="InterPro" id="IPR006917">
    <property type="entry name" value="SOUL_heme-bd"/>
</dbReference>
<dbReference type="PANTHER" id="PTHR11220:SF58">
    <property type="entry name" value="SOUL HEME-BINDING FAMILY PROTEIN"/>
    <property type="match status" value="1"/>
</dbReference>
<evidence type="ECO:0000313" key="2">
    <source>
        <dbReference type="EMBL" id="SIS75101.1"/>
    </source>
</evidence>